<gene>
    <name evidence="1" type="ORF">G3O08_04015</name>
</gene>
<dbReference type="Proteomes" id="UP000486602">
    <property type="component" value="Unassembled WGS sequence"/>
</dbReference>
<name>A0A7K3WNT4_9FLAO</name>
<sequence length="87" mass="10111">MDRYDSLILEIIQTHKLESPERKKIHLRKLEKTFWEEIETNGELTIGQGRVGERITKLYVNGLIENKDGYGLTRKGRAQLSVLAQEN</sequence>
<dbReference type="InterPro" id="IPR036388">
    <property type="entry name" value="WH-like_DNA-bd_sf"/>
</dbReference>
<protein>
    <submittedName>
        <fullName evidence="1">Uncharacterized protein</fullName>
    </submittedName>
</protein>
<dbReference type="RefSeq" id="WP_163283393.1">
    <property type="nucleotide sequence ID" value="NZ_JAAGVY010000004.1"/>
</dbReference>
<keyword evidence="2" id="KW-1185">Reference proteome</keyword>
<evidence type="ECO:0000313" key="2">
    <source>
        <dbReference type="Proteomes" id="UP000486602"/>
    </source>
</evidence>
<evidence type="ECO:0000313" key="1">
    <source>
        <dbReference type="EMBL" id="NEN22671.1"/>
    </source>
</evidence>
<dbReference type="AlphaFoldDB" id="A0A7K3WNT4"/>
<dbReference type="Gene3D" id="1.10.10.10">
    <property type="entry name" value="Winged helix-like DNA-binding domain superfamily/Winged helix DNA-binding domain"/>
    <property type="match status" value="1"/>
</dbReference>
<comment type="caution">
    <text evidence="1">The sequence shown here is derived from an EMBL/GenBank/DDBJ whole genome shotgun (WGS) entry which is preliminary data.</text>
</comment>
<reference evidence="1 2" key="1">
    <citation type="submission" date="2020-02" db="EMBL/GenBank/DDBJ databases">
        <title>Out from the shadows clarifying the taxonomy of the family Cryomorphaceae and related taxa by utilizing the GTDB taxonomic framework.</title>
        <authorList>
            <person name="Bowman J.P."/>
        </authorList>
    </citation>
    <scope>NUCLEOTIDE SEQUENCE [LARGE SCALE GENOMIC DNA]</scope>
    <source>
        <strain evidence="1 2">QSSC 1-22</strain>
    </source>
</reference>
<organism evidence="1 2">
    <name type="scientific">Cryomorpha ignava</name>
    <dbReference type="NCBI Taxonomy" id="101383"/>
    <lineage>
        <taxon>Bacteria</taxon>
        <taxon>Pseudomonadati</taxon>
        <taxon>Bacteroidota</taxon>
        <taxon>Flavobacteriia</taxon>
        <taxon>Flavobacteriales</taxon>
        <taxon>Cryomorphaceae</taxon>
        <taxon>Cryomorpha</taxon>
    </lineage>
</organism>
<dbReference type="EMBL" id="JAAGVY010000004">
    <property type="protein sequence ID" value="NEN22671.1"/>
    <property type="molecule type" value="Genomic_DNA"/>
</dbReference>
<proteinExistence type="predicted"/>
<accession>A0A7K3WNT4</accession>